<keyword evidence="9" id="KW-1185">Reference proteome</keyword>
<dbReference type="OrthoDB" id="9804001at2"/>
<dbReference type="GO" id="GO:0043190">
    <property type="term" value="C:ATP-binding cassette (ABC) transporter complex"/>
    <property type="evidence" value="ECO:0007669"/>
    <property type="project" value="InterPro"/>
</dbReference>
<dbReference type="PANTHER" id="PTHR43332">
    <property type="entry name" value="INNER MEMBRANE TRANSPORT PERMEASE YADH-RELATED"/>
    <property type="match status" value="1"/>
</dbReference>
<keyword evidence="6" id="KW-0813">Transport</keyword>
<feature type="domain" description="ABC transmembrane type-2" evidence="7">
    <location>
        <begin position="23"/>
        <end position="252"/>
    </location>
</feature>
<accession>A0A0J7J897</accession>
<evidence type="ECO:0000256" key="6">
    <source>
        <dbReference type="RuleBase" id="RU361157"/>
    </source>
</evidence>
<dbReference type="AlphaFoldDB" id="A0A0J7J897"/>
<evidence type="ECO:0000256" key="5">
    <source>
        <dbReference type="ARBA" id="ARBA00023136"/>
    </source>
</evidence>
<dbReference type="PANTHER" id="PTHR43332:SF2">
    <property type="entry name" value="INNER MEMBRANE TRANSPORT PERMEASE YADH"/>
    <property type="match status" value="1"/>
</dbReference>
<dbReference type="PATRIC" id="fig|1658765.3.peg.355"/>
<feature type="transmembrane region" description="Helical" evidence="6">
    <location>
        <begin position="59"/>
        <end position="85"/>
    </location>
</feature>
<protein>
    <recommendedName>
        <fullName evidence="6">Transport permease protein</fullName>
    </recommendedName>
</protein>
<dbReference type="PRINTS" id="PR00164">
    <property type="entry name" value="ABC2TRNSPORT"/>
</dbReference>
<dbReference type="EMBL" id="LFBU01000001">
    <property type="protein sequence ID" value="KMQ74179.1"/>
    <property type="molecule type" value="Genomic_DNA"/>
</dbReference>
<dbReference type="STRING" id="1658765.Msub_10353"/>
<comment type="subcellular location">
    <subcellularLocation>
        <location evidence="6">Cell inner membrane</location>
        <topology evidence="6">Multi-pass membrane protein</topology>
    </subcellularLocation>
    <subcellularLocation>
        <location evidence="1">Membrane</location>
        <topology evidence="1">Multi-pass membrane protein</topology>
    </subcellularLocation>
</comment>
<evidence type="ECO:0000256" key="4">
    <source>
        <dbReference type="ARBA" id="ARBA00022989"/>
    </source>
</evidence>
<dbReference type="Proteomes" id="UP000036102">
    <property type="component" value="Unassembled WGS sequence"/>
</dbReference>
<comment type="caution">
    <text evidence="8">The sequence shown here is derived from an EMBL/GenBank/DDBJ whole genome shotgun (WGS) entry which is preliminary data.</text>
</comment>
<feature type="transmembrane region" description="Helical" evidence="6">
    <location>
        <begin position="228"/>
        <end position="249"/>
    </location>
</feature>
<keyword evidence="3 6" id="KW-0812">Transmembrane</keyword>
<dbReference type="InterPro" id="IPR000412">
    <property type="entry name" value="ABC_2_transport"/>
</dbReference>
<keyword evidence="5 6" id="KW-0472">Membrane</keyword>
<dbReference type="PIRSF" id="PIRSF006648">
    <property type="entry name" value="DrrB"/>
    <property type="match status" value="1"/>
</dbReference>
<comment type="similarity">
    <text evidence="2 6">Belongs to the ABC-2 integral membrane protein family.</text>
</comment>
<dbReference type="InterPro" id="IPR052522">
    <property type="entry name" value="ABC-2_transport_permease"/>
</dbReference>
<evidence type="ECO:0000256" key="1">
    <source>
        <dbReference type="ARBA" id="ARBA00004141"/>
    </source>
</evidence>
<gene>
    <name evidence="8" type="ORF">Msub_10353</name>
</gene>
<dbReference type="InterPro" id="IPR047817">
    <property type="entry name" value="ABC2_TM_bact-type"/>
</dbReference>
<reference evidence="8 9" key="1">
    <citation type="submission" date="2015-06" db="EMBL/GenBank/DDBJ databases">
        <title>Marinobacter subterrani, a genetically tractable neutrophilic iron-oxidizing strain isolated from the Soudan Iron Mine.</title>
        <authorList>
            <person name="Bonis B.M."/>
            <person name="Gralnick J.A."/>
        </authorList>
    </citation>
    <scope>NUCLEOTIDE SEQUENCE [LARGE SCALE GENOMIC DNA]</scope>
    <source>
        <strain evidence="8 9">JG233</strain>
    </source>
</reference>
<evidence type="ECO:0000256" key="2">
    <source>
        <dbReference type="ARBA" id="ARBA00007783"/>
    </source>
</evidence>
<dbReference type="InterPro" id="IPR013525">
    <property type="entry name" value="ABC2_TM"/>
</dbReference>
<evidence type="ECO:0000256" key="3">
    <source>
        <dbReference type="ARBA" id="ARBA00022692"/>
    </source>
</evidence>
<dbReference type="NCBIfam" id="NF011648">
    <property type="entry name" value="PRK15066.1"/>
    <property type="match status" value="1"/>
</dbReference>
<name>A0A0J7J897_9GAMM</name>
<dbReference type="RefSeq" id="WP_048494425.1">
    <property type="nucleotide sequence ID" value="NZ_LFBU01000001.1"/>
</dbReference>
<sequence length="257" mass="28319">MKSQALLTAFQTIVVREIRRFTRIWPQTLLPPAVTMTLYFIIFGNLIGSRIGQMGGFDYMSFIVPGLIMMAVITSSYANVVSSFFSMKFQRSIEELLVSPVPNWVILGGYVVGGMARGLGIGLIVTLVSMAFTDLTIHNLPMMVLTVFLTSALFALGGFINAMLATKFDDISIVPTFVLTPLTYLGGVFYSIDLLPDFWQGVSMINPILYMVNGFRYGILGVSDVNPFISLGMILFFITVLAVVALKLLDRGKGIRH</sequence>
<keyword evidence="6" id="KW-1003">Cell membrane</keyword>
<evidence type="ECO:0000313" key="8">
    <source>
        <dbReference type="EMBL" id="KMQ74179.1"/>
    </source>
</evidence>
<dbReference type="PROSITE" id="PS51012">
    <property type="entry name" value="ABC_TM2"/>
    <property type="match status" value="1"/>
</dbReference>
<organism evidence="8 9">
    <name type="scientific">Marinobacter subterrani</name>
    <dbReference type="NCBI Taxonomy" id="1658765"/>
    <lineage>
        <taxon>Bacteria</taxon>
        <taxon>Pseudomonadati</taxon>
        <taxon>Pseudomonadota</taxon>
        <taxon>Gammaproteobacteria</taxon>
        <taxon>Pseudomonadales</taxon>
        <taxon>Marinobacteraceae</taxon>
        <taxon>Marinobacter</taxon>
    </lineage>
</organism>
<dbReference type="GO" id="GO:0140359">
    <property type="term" value="F:ABC-type transporter activity"/>
    <property type="evidence" value="ECO:0007669"/>
    <property type="project" value="InterPro"/>
</dbReference>
<evidence type="ECO:0000259" key="7">
    <source>
        <dbReference type="PROSITE" id="PS51012"/>
    </source>
</evidence>
<dbReference type="Pfam" id="PF01061">
    <property type="entry name" value="ABC2_membrane"/>
    <property type="match status" value="1"/>
</dbReference>
<keyword evidence="4 6" id="KW-1133">Transmembrane helix</keyword>
<feature type="transmembrane region" description="Helical" evidence="6">
    <location>
        <begin position="30"/>
        <end position="47"/>
    </location>
</feature>
<feature type="transmembrane region" description="Helical" evidence="6">
    <location>
        <begin position="105"/>
        <end position="132"/>
    </location>
</feature>
<feature type="transmembrane region" description="Helical" evidence="6">
    <location>
        <begin position="171"/>
        <end position="192"/>
    </location>
</feature>
<proteinExistence type="inferred from homology"/>
<feature type="transmembrane region" description="Helical" evidence="6">
    <location>
        <begin position="144"/>
        <end position="165"/>
    </location>
</feature>
<evidence type="ECO:0000313" key="9">
    <source>
        <dbReference type="Proteomes" id="UP000036102"/>
    </source>
</evidence>